<comment type="caution">
    <text evidence="1">The sequence shown here is derived from an EMBL/GenBank/DDBJ whole genome shotgun (WGS) entry which is preliminary data.</text>
</comment>
<protein>
    <recommendedName>
        <fullName evidence="3">Phage integrase family protein</fullName>
    </recommendedName>
</protein>
<name>A0A5C5PPS0_9PSED</name>
<dbReference type="EMBL" id="VFES01000001">
    <property type="protein sequence ID" value="TWR70106.1"/>
    <property type="molecule type" value="Genomic_DNA"/>
</dbReference>
<reference evidence="1 2" key="1">
    <citation type="submission" date="2019-06" db="EMBL/GenBank/DDBJ databases">
        <title>Pseudomonas bimorpha sp. nov. isolated from bovine raw milk and skim milk concentrate.</title>
        <authorList>
            <person name="Hofmann K."/>
            <person name="Huptas C."/>
            <person name="Doll E."/>
            <person name="Scherer S."/>
            <person name="Wenning M."/>
        </authorList>
    </citation>
    <scope>NUCLEOTIDE SEQUENCE [LARGE SCALE GENOMIC DNA]</scope>
    <source>
        <strain evidence="1 2">DSM 17515</strain>
    </source>
</reference>
<dbReference type="Proteomes" id="UP000317267">
    <property type="component" value="Unassembled WGS sequence"/>
</dbReference>
<proteinExistence type="predicted"/>
<accession>A0A5C5PPS0</accession>
<evidence type="ECO:0000313" key="2">
    <source>
        <dbReference type="Proteomes" id="UP000317267"/>
    </source>
</evidence>
<dbReference type="AlphaFoldDB" id="A0A5C5PPS0"/>
<evidence type="ECO:0000313" key="1">
    <source>
        <dbReference type="EMBL" id="TWR70106.1"/>
    </source>
</evidence>
<dbReference type="OrthoDB" id="6725579at2"/>
<gene>
    <name evidence="1" type="ORF">FIV39_01860</name>
</gene>
<dbReference type="RefSeq" id="WP_143513909.1">
    <property type="nucleotide sequence ID" value="NZ_FNKM01000002.1"/>
</dbReference>
<evidence type="ECO:0008006" key="3">
    <source>
        <dbReference type="Google" id="ProtNLM"/>
    </source>
</evidence>
<organism evidence="1 2">
    <name type="scientific">Pseudomonas grimontii</name>
    <dbReference type="NCBI Taxonomy" id="129847"/>
    <lineage>
        <taxon>Bacteria</taxon>
        <taxon>Pseudomonadati</taxon>
        <taxon>Pseudomonadota</taxon>
        <taxon>Gammaproteobacteria</taxon>
        <taxon>Pseudomonadales</taxon>
        <taxon>Pseudomonadaceae</taxon>
        <taxon>Pseudomonas</taxon>
    </lineage>
</organism>
<sequence>MELLKKLKAIGMPSQLIDKCTRWMQILEDDIDFFSDKWNVLRWKRRPGNARYSNVLFSSISNLGLRAVAKAYILNKRWKSNICDATAVGDMRAIKKLDEILGSKSIMQVNNGDFEIAVGNNVNLQKKLFNFGSWLRINLGLRISYKALATSTIEHGRDGTEEGRRNKLIPIEVMRDFFGLASNESLAPKDRFFINAIVLNSAMGGRVGELASLPVDCLVFHEGAWVLRLFPEKVEGQTLRLFPQDLLPAVKSAVEFLKNLTVGGRRIARKRKESSAVDWYKVWKSPEATEYYARRFCHEWTTSFSIFTPDAVWVGKRNQFIDFVGVQRRLGINGGAKYIGVSARHFKRQVNRQMALKEGVYYSLDSNWRSFPVTLDTPNWREVLLVHPHSVSFNRFEQFYQMRFRHHKTATSIVRKIFDVCLSDQLLKKSFPFTYDANFEGEFHKQIEPVIRDGTGAVLEVEDALMVLPRFFFHTSFNTDLANYTMVSRAQFCYWLADAAKGLDSVFSKYNVIDPRTGNVATFTWHDIRHWLNTVYKQGGLTDLQVNALLSRKSLAQARVYDQTLAIDRSKVVQDLLTSIRQDKAIGQIQETYNILGMTDRQTAEQYLKAAVRIVNPMPHGGCTLDLALKTCRHSLSCLSVNERGDCCESLVVDVENEGQFIELKKINDDANTIREYIQANGGEGGHQDVHFSRVARSTARLLEVRQLK</sequence>